<evidence type="ECO:0000256" key="5">
    <source>
        <dbReference type="ARBA" id="ARBA00023242"/>
    </source>
</evidence>
<dbReference type="Pfam" id="PF08292">
    <property type="entry name" value="RNA_pol_Rbc25"/>
    <property type="match status" value="1"/>
</dbReference>
<evidence type="ECO:0000313" key="8">
    <source>
        <dbReference type="EMBL" id="CEH19180.1"/>
    </source>
</evidence>
<comment type="subcellular location">
    <subcellularLocation>
        <location evidence="1">Nucleus</location>
    </subcellularLocation>
</comment>
<dbReference type="STRING" id="401625.A0A0P1BQJ6"/>
<dbReference type="Pfam" id="PF03876">
    <property type="entry name" value="SHS2_Rpb7-N"/>
    <property type="match status" value="1"/>
</dbReference>
<feature type="domain" description="RNA polymerase Rpb7-like N-terminal" evidence="6">
    <location>
        <begin position="9"/>
        <end position="64"/>
    </location>
</feature>
<dbReference type="Gene3D" id="3.30.1490.120">
    <property type="entry name" value="RNA polymerase Rpb7-like, N-terminal domain"/>
    <property type="match status" value="1"/>
</dbReference>
<dbReference type="InterPro" id="IPR013238">
    <property type="entry name" value="RNA_pol_III_Rbc25"/>
</dbReference>
<dbReference type="SUPFAM" id="SSF50249">
    <property type="entry name" value="Nucleic acid-binding proteins"/>
    <property type="match status" value="1"/>
</dbReference>
<dbReference type="AlphaFoldDB" id="A0A0P1BQJ6"/>
<dbReference type="EMBL" id="CCYA01000277">
    <property type="protein sequence ID" value="CEH19180.1"/>
    <property type="molecule type" value="Genomic_DNA"/>
</dbReference>
<dbReference type="InterPro" id="IPR045113">
    <property type="entry name" value="Rpb7-like"/>
</dbReference>
<dbReference type="PANTHER" id="PTHR12709:SF1">
    <property type="entry name" value="DNA-DIRECTED RNA POLYMERASE III SUBUNIT RPC8"/>
    <property type="match status" value="1"/>
</dbReference>
<dbReference type="PANTHER" id="PTHR12709">
    <property type="entry name" value="DNA-DIRECTED RNA POLYMERASE II, III"/>
    <property type="match status" value="1"/>
</dbReference>
<dbReference type="InterPro" id="IPR036898">
    <property type="entry name" value="RNA_pol_Rpb7-like_N_sf"/>
</dbReference>
<dbReference type="Gene3D" id="2.40.50.140">
    <property type="entry name" value="Nucleic acid-binding proteins"/>
    <property type="match status" value="1"/>
</dbReference>
<evidence type="ECO:0000256" key="4">
    <source>
        <dbReference type="ARBA" id="ARBA00023163"/>
    </source>
</evidence>
<evidence type="ECO:0000259" key="6">
    <source>
        <dbReference type="Pfam" id="PF03876"/>
    </source>
</evidence>
<comment type="similarity">
    <text evidence="2">Belongs to the eukaryotic RPB7/RPC8 RNA polymerase subunit family.</text>
</comment>
<dbReference type="GO" id="GO:0006384">
    <property type="term" value="P:transcription initiation at RNA polymerase III promoter"/>
    <property type="evidence" value="ECO:0007669"/>
    <property type="project" value="TreeGrafter"/>
</dbReference>
<dbReference type="Proteomes" id="UP000054845">
    <property type="component" value="Unassembled WGS sequence"/>
</dbReference>
<evidence type="ECO:0000259" key="7">
    <source>
        <dbReference type="Pfam" id="PF08292"/>
    </source>
</evidence>
<dbReference type="InterPro" id="IPR012340">
    <property type="entry name" value="NA-bd_OB-fold"/>
</dbReference>
<keyword evidence="4" id="KW-0804">Transcription</keyword>
<evidence type="ECO:0000256" key="3">
    <source>
        <dbReference type="ARBA" id="ARBA00022478"/>
    </source>
</evidence>
<dbReference type="OrthoDB" id="10256606at2759"/>
<dbReference type="InterPro" id="IPR005576">
    <property type="entry name" value="Rpb7-like_N"/>
</dbReference>
<keyword evidence="5" id="KW-0539">Nucleus</keyword>
<reference evidence="8 9" key="1">
    <citation type="submission" date="2014-09" db="EMBL/GenBank/DDBJ databases">
        <authorList>
            <person name="Magalhaes I.L.F."/>
            <person name="Oliveira U."/>
            <person name="Santos F.R."/>
            <person name="Vidigal T.H.D.A."/>
            <person name="Brescovit A.D."/>
            <person name="Santos A.J."/>
        </authorList>
    </citation>
    <scope>NUCLEOTIDE SEQUENCE [LARGE SCALE GENOMIC DNA]</scope>
</reference>
<accession>A0A0P1BQJ6</accession>
<evidence type="ECO:0000256" key="1">
    <source>
        <dbReference type="ARBA" id="ARBA00004123"/>
    </source>
</evidence>
<evidence type="ECO:0000313" key="9">
    <source>
        <dbReference type="Proteomes" id="UP000054845"/>
    </source>
</evidence>
<dbReference type="CDD" id="cd04330">
    <property type="entry name" value="RNAP_III_Rpc25_N"/>
    <property type="match status" value="1"/>
</dbReference>
<dbReference type="SUPFAM" id="SSF88798">
    <property type="entry name" value="N-terminal, heterodimerisation domain of RBP7 (RpoE)"/>
    <property type="match status" value="1"/>
</dbReference>
<dbReference type="GO" id="GO:0005666">
    <property type="term" value="C:RNA polymerase III complex"/>
    <property type="evidence" value="ECO:0007669"/>
    <property type="project" value="TreeGrafter"/>
</dbReference>
<feature type="domain" description="RNA polymerase III subunit Rpc25" evidence="7">
    <location>
        <begin position="83"/>
        <end position="229"/>
    </location>
</feature>
<proteinExistence type="inferred from homology"/>
<evidence type="ECO:0000256" key="2">
    <source>
        <dbReference type="ARBA" id="ARBA00009307"/>
    </source>
</evidence>
<keyword evidence="3 8" id="KW-0240">DNA-directed RNA polymerase</keyword>
<keyword evidence="9" id="KW-1185">Reference proteome</keyword>
<name>A0A0P1BQJ6_9BASI</name>
<sequence length="246" mass="26987">MFQLALINDIARVSPPHFALAPHKAIKIVLNTKYANKVLPDVGLCVAVFDLLDCEEGKTIGGDGALFYKVTFRLVIFRPFLGEVFVGKIVSSDPSGIRVSVGFFQDIHVPPHLLPYPSAFDHKEGCFFWLWEPANDDVAADPLLSDADQRMYMDRDELIRVAVESDEFHEPEPGPITPQSAAFGSMMSTGTNLGLNGAIARPVADEKREPAYRITCSCASQGLGVVAWWGSAQAEGEEEDEEMQAE</sequence>
<organism evidence="8 9">
    <name type="scientific">Ceraceosorus bombacis</name>
    <dbReference type="NCBI Taxonomy" id="401625"/>
    <lineage>
        <taxon>Eukaryota</taxon>
        <taxon>Fungi</taxon>
        <taxon>Dikarya</taxon>
        <taxon>Basidiomycota</taxon>
        <taxon>Ustilaginomycotina</taxon>
        <taxon>Exobasidiomycetes</taxon>
        <taxon>Ceraceosorales</taxon>
        <taxon>Ceraceosoraceae</taxon>
        <taxon>Ceraceosorus</taxon>
    </lineage>
</organism>
<protein>
    <submittedName>
        <fullName evidence="8">DNA-directed RNA polymerase subunit E</fullName>
    </submittedName>
</protein>